<organism evidence="1 2">
    <name type="scientific">Methanocorpusculum petauri</name>
    <dbReference type="NCBI Taxonomy" id="3002863"/>
    <lineage>
        <taxon>Archaea</taxon>
        <taxon>Methanobacteriati</taxon>
        <taxon>Methanobacteriota</taxon>
        <taxon>Stenosarchaea group</taxon>
        <taxon>Methanomicrobia</taxon>
        <taxon>Methanomicrobiales</taxon>
        <taxon>Methanocorpusculaceae</taxon>
        <taxon>Methanocorpusculum</taxon>
    </lineage>
</organism>
<name>A0ABT4IDZ1_9EURY</name>
<protein>
    <recommendedName>
        <fullName evidence="3">Tail fiber protein</fullName>
    </recommendedName>
</protein>
<reference evidence="1" key="1">
    <citation type="submission" date="2022-12" db="EMBL/GenBank/DDBJ databases">
        <title>Isolation and characterisation of novel Methanocorpusculum spp. from native Australian herbivores indicates the genus is ancestrally host-associated.</title>
        <authorList>
            <person name="Volmer J.G."/>
            <person name="Soo R.M."/>
            <person name="Evans P.N."/>
            <person name="Hoedt E.C."/>
            <person name="Astorga Alsina A.L."/>
            <person name="Woodcroft B.J."/>
            <person name="Tyson G.W."/>
            <person name="Hugenholtz P."/>
            <person name="Morrison M."/>
        </authorList>
    </citation>
    <scope>NUCLEOTIDE SEQUENCE</scope>
    <source>
        <strain evidence="1">MG</strain>
    </source>
</reference>
<comment type="caution">
    <text evidence="1">The sequence shown here is derived from an EMBL/GenBank/DDBJ whole genome shotgun (WGS) entry which is preliminary data.</text>
</comment>
<evidence type="ECO:0000313" key="2">
    <source>
        <dbReference type="Proteomes" id="UP001141422"/>
    </source>
</evidence>
<evidence type="ECO:0000313" key="1">
    <source>
        <dbReference type="EMBL" id="MCZ0859958.1"/>
    </source>
</evidence>
<proteinExistence type="predicted"/>
<evidence type="ECO:0008006" key="3">
    <source>
        <dbReference type="Google" id="ProtNLM"/>
    </source>
</evidence>
<dbReference type="EMBL" id="JAPTGB010000003">
    <property type="protein sequence ID" value="MCZ0859958.1"/>
    <property type="molecule type" value="Genomic_DNA"/>
</dbReference>
<gene>
    <name evidence="1" type="ORF">O0S10_01785</name>
</gene>
<dbReference type="RefSeq" id="WP_268924182.1">
    <property type="nucleotide sequence ID" value="NZ_JAPTGB010000003.1"/>
</dbReference>
<sequence>MGSWTDRYLLYMAAAGEMGYGERISGNFAKIEEVLGVNEDTLDTHRQSHDTVNGILTADTANIKTISGAVFPTTISTKSAAAGGVIVLAVESHYGSGYLTDFYVPVGWAFRGNMRAVDTTGGRVTTLYGIDLYTGEWTSIVASTSMDMHHYIAYASRPANSQVGGVSFYMVEPFNRLTSIGQ</sequence>
<dbReference type="Proteomes" id="UP001141422">
    <property type="component" value="Unassembled WGS sequence"/>
</dbReference>
<keyword evidence="2" id="KW-1185">Reference proteome</keyword>
<accession>A0ABT4IDZ1</accession>